<dbReference type="Pfam" id="PF05130">
    <property type="entry name" value="FlgN"/>
    <property type="match status" value="1"/>
</dbReference>
<evidence type="ECO:0000256" key="1">
    <source>
        <dbReference type="ARBA" id="ARBA00022795"/>
    </source>
</evidence>
<dbReference type="Gene3D" id="1.20.58.300">
    <property type="entry name" value="FlgN-like"/>
    <property type="match status" value="1"/>
</dbReference>
<keyword evidence="3" id="KW-0282">Flagellum</keyword>
<feature type="region of interest" description="Disordered" evidence="2">
    <location>
        <begin position="143"/>
        <end position="165"/>
    </location>
</feature>
<evidence type="ECO:0000256" key="2">
    <source>
        <dbReference type="SAM" id="MobiDB-lite"/>
    </source>
</evidence>
<organism evidence="3 4">
    <name type="scientific">Halalkalibacillus sediminis</name>
    <dbReference type="NCBI Taxonomy" id="2018042"/>
    <lineage>
        <taxon>Bacteria</taxon>
        <taxon>Bacillati</taxon>
        <taxon>Bacillota</taxon>
        <taxon>Bacilli</taxon>
        <taxon>Bacillales</taxon>
        <taxon>Bacillaceae</taxon>
        <taxon>Halalkalibacillus</taxon>
    </lineage>
</organism>
<name>A0A2I0QUF4_9BACI</name>
<keyword evidence="3" id="KW-0969">Cilium</keyword>
<dbReference type="RefSeq" id="WP_101331590.1">
    <property type="nucleotide sequence ID" value="NZ_PJNH01000002.1"/>
</dbReference>
<dbReference type="GO" id="GO:0044780">
    <property type="term" value="P:bacterial-type flagellum assembly"/>
    <property type="evidence" value="ECO:0007669"/>
    <property type="project" value="InterPro"/>
</dbReference>
<dbReference type="EMBL" id="PJNH01000002">
    <property type="protein sequence ID" value="PKR77982.1"/>
    <property type="molecule type" value="Genomic_DNA"/>
</dbReference>
<keyword evidence="1" id="KW-1005">Bacterial flagellum biogenesis</keyword>
<dbReference type="InterPro" id="IPR036679">
    <property type="entry name" value="FlgN-like_sf"/>
</dbReference>
<dbReference type="AlphaFoldDB" id="A0A2I0QUF4"/>
<accession>A0A2I0QUF4</accession>
<protein>
    <submittedName>
        <fullName evidence="3">Flagellar protein FlgN</fullName>
    </submittedName>
</protein>
<dbReference type="SUPFAM" id="SSF140566">
    <property type="entry name" value="FlgN-like"/>
    <property type="match status" value="1"/>
</dbReference>
<dbReference type="OrthoDB" id="2381500at2"/>
<reference evidence="3 4" key="1">
    <citation type="submission" date="2017-06" db="EMBL/GenBank/DDBJ databases">
        <title>the draft geome sequence of Illustriluteabacillus marina B3227.</title>
        <authorList>
            <person name="He R.-H."/>
            <person name="Du Z.-J."/>
        </authorList>
    </citation>
    <scope>NUCLEOTIDE SEQUENCE [LARGE SCALE GENOMIC DNA]</scope>
    <source>
        <strain evidence="3 4">B3227</strain>
    </source>
</reference>
<comment type="caution">
    <text evidence="3">The sequence shown here is derived from an EMBL/GenBank/DDBJ whole genome shotgun (WGS) entry which is preliminary data.</text>
</comment>
<keyword evidence="3" id="KW-0966">Cell projection</keyword>
<evidence type="ECO:0000313" key="4">
    <source>
        <dbReference type="Proteomes" id="UP000243524"/>
    </source>
</evidence>
<sequence length="165" mass="19277">MSVQAIIEKLEKIYQLHESLLKLSKEKTEQIKLNEIESFNQILMTERKHVQAIEQLEAKRVEETQAWFQQNAPDVREQTINSLIGQLEDSDEKNKLEKLYGDFIILLADLKQQEKLNHDLTQQSLQFVQLSLEMIQPKYQSDLNYKKPTKSQGQRGNTSAFDSRA</sequence>
<gene>
    <name evidence="3" type="ORF">CEY16_08660</name>
</gene>
<keyword evidence="4" id="KW-1185">Reference proteome</keyword>
<dbReference type="InterPro" id="IPR007809">
    <property type="entry name" value="FlgN-like"/>
</dbReference>
<feature type="compositionally biased region" description="Polar residues" evidence="2">
    <location>
        <begin position="150"/>
        <end position="165"/>
    </location>
</feature>
<proteinExistence type="predicted"/>
<evidence type="ECO:0000313" key="3">
    <source>
        <dbReference type="EMBL" id="PKR77982.1"/>
    </source>
</evidence>
<dbReference type="Proteomes" id="UP000243524">
    <property type="component" value="Unassembled WGS sequence"/>
</dbReference>